<sequence>MTEFAVARHVSELLPYLLHSGRSYEARLTVPAHAAAPRPTSQYTPASAISARQLGESELSYYLPSRGNGVNDMYLHLGFRAPPHSVRRERVRIIWATLRARHPLLTSKVVMLDYDDVSFECNRRSPKDELVDAESNLEYRISTKDELINSYLNGPRTLSDNRLSYLILSQNVSSPSDFDFLLCTTHFIGDGMSLHQFANDFLHLLGSDMTDRELEVGLYLEWQKRMVKNSPALPAPLDSSFPTESRLRRAALDVDFKRNEEKQLGGHAFTRRSAHTRHTVTRVVSFDPDRTKAILQRCKSHGVSVSAALFAICNLAWIRMTPNKAELPALFYSALNMRPYVPPRDSYWFLAVGFFNVILPNFLPTSADEASVFWARARSAKEQSMRAAKSPLLISRTRRTATERAQRSRAWAKEDDDKERGIFVPPPSATGGQPNARAPSTALMGLSLLGNLDSTYKHATFSDIKLHTLTTGSRQRPGSLLLFGYTFAGKLWISLGYDENGLDKDMVEAFWQQCLRATDNFL</sequence>
<proteinExistence type="predicted"/>
<evidence type="ECO:0008006" key="3">
    <source>
        <dbReference type="Google" id="ProtNLM"/>
    </source>
</evidence>
<dbReference type="EMBL" id="KV417521">
    <property type="protein sequence ID" value="KZP25385.1"/>
    <property type="molecule type" value="Genomic_DNA"/>
</dbReference>
<dbReference type="STRING" id="436010.A0A166NU69"/>
<dbReference type="PANTHER" id="PTHR28037">
    <property type="entry name" value="ALCOHOL O-ACETYLTRANSFERASE 1-RELATED"/>
    <property type="match status" value="1"/>
</dbReference>
<organism evidence="1 2">
    <name type="scientific">Athelia psychrophila</name>
    <dbReference type="NCBI Taxonomy" id="1759441"/>
    <lineage>
        <taxon>Eukaryota</taxon>
        <taxon>Fungi</taxon>
        <taxon>Dikarya</taxon>
        <taxon>Basidiomycota</taxon>
        <taxon>Agaricomycotina</taxon>
        <taxon>Agaricomycetes</taxon>
        <taxon>Agaricomycetidae</taxon>
        <taxon>Atheliales</taxon>
        <taxon>Atheliaceae</taxon>
        <taxon>Athelia</taxon>
    </lineage>
</organism>
<dbReference type="SUPFAM" id="SSF52777">
    <property type="entry name" value="CoA-dependent acyltransferases"/>
    <property type="match status" value="2"/>
</dbReference>
<dbReference type="Gene3D" id="3.30.559.10">
    <property type="entry name" value="Chloramphenicol acetyltransferase-like domain"/>
    <property type="match status" value="1"/>
</dbReference>
<dbReference type="InterPro" id="IPR023213">
    <property type="entry name" value="CAT-like_dom_sf"/>
</dbReference>
<reference evidence="1 2" key="1">
    <citation type="journal article" date="2016" name="Mol. Biol. Evol.">
        <title>Comparative Genomics of Early-Diverging Mushroom-Forming Fungi Provides Insights into the Origins of Lignocellulose Decay Capabilities.</title>
        <authorList>
            <person name="Nagy L.G."/>
            <person name="Riley R."/>
            <person name="Tritt A."/>
            <person name="Adam C."/>
            <person name="Daum C."/>
            <person name="Floudas D."/>
            <person name="Sun H."/>
            <person name="Yadav J.S."/>
            <person name="Pangilinan J."/>
            <person name="Larsson K.H."/>
            <person name="Matsuura K."/>
            <person name="Barry K."/>
            <person name="Labutti K."/>
            <person name="Kuo R."/>
            <person name="Ohm R.A."/>
            <person name="Bhattacharya S.S."/>
            <person name="Shirouzu T."/>
            <person name="Yoshinaga Y."/>
            <person name="Martin F.M."/>
            <person name="Grigoriev I.V."/>
            <person name="Hibbett D.S."/>
        </authorList>
    </citation>
    <scope>NUCLEOTIDE SEQUENCE [LARGE SCALE GENOMIC DNA]</scope>
    <source>
        <strain evidence="1 2">CBS 109695</strain>
    </source>
</reference>
<dbReference type="PANTHER" id="PTHR28037:SF1">
    <property type="entry name" value="ALCOHOL O-ACETYLTRANSFERASE 1-RELATED"/>
    <property type="match status" value="1"/>
</dbReference>
<accession>A0A166NU69</accession>
<dbReference type="Gene3D" id="3.30.559.30">
    <property type="entry name" value="Nonribosomal peptide synthetase, condensation domain"/>
    <property type="match status" value="1"/>
</dbReference>
<dbReference type="InterPro" id="IPR052058">
    <property type="entry name" value="Alcohol_O-acetyltransferase"/>
</dbReference>
<name>A0A166NU69_9AGAM</name>
<dbReference type="AlphaFoldDB" id="A0A166NU69"/>
<gene>
    <name evidence="1" type="ORF">FIBSPDRAFT_820874</name>
</gene>
<keyword evidence="2" id="KW-1185">Reference proteome</keyword>
<dbReference type="OrthoDB" id="3355480at2759"/>
<evidence type="ECO:0000313" key="1">
    <source>
        <dbReference type="EMBL" id="KZP25385.1"/>
    </source>
</evidence>
<dbReference type="Proteomes" id="UP000076532">
    <property type="component" value="Unassembled WGS sequence"/>
</dbReference>
<protein>
    <recommendedName>
        <fullName evidence="3">CoA-dependent acyltransferase</fullName>
    </recommendedName>
</protein>
<evidence type="ECO:0000313" key="2">
    <source>
        <dbReference type="Proteomes" id="UP000076532"/>
    </source>
</evidence>